<dbReference type="SMART" id="SM00342">
    <property type="entry name" value="HTH_ARAC"/>
    <property type="match status" value="1"/>
</dbReference>
<evidence type="ECO:0000259" key="4">
    <source>
        <dbReference type="PROSITE" id="PS01124"/>
    </source>
</evidence>
<dbReference type="PANTHER" id="PTHR47894">
    <property type="entry name" value="HTH-TYPE TRANSCRIPTIONAL REGULATOR GADX"/>
    <property type="match status" value="1"/>
</dbReference>
<sequence>MISQKYKITLKSPQSFYHHADIGTYAHITQRCDKTLEQMVCVAPMLVYVTEGQKSIILPDEVITLESGQIVIIPANQRFAMINHSRFSNHKQAGQYKACMISWQPKSLQQFEMAHPVTPLTSVKVLPHPAKSFLHSLQNLSDLFSDSENLPDTIISHRFEEILLWLMSQGIGLSNTADAQLSLRVRQFLLSAPDKKWSSKEVADEMAMSEATMRRHLSAENTSLTELITDIRMNHGLMLLQTTQWPVQLIALETGYDSGSRFSIRFKERFGFSPGEIRGKSVTKNALS</sequence>
<dbReference type="GO" id="GO:0000976">
    <property type="term" value="F:transcription cis-regulatory region binding"/>
    <property type="evidence" value="ECO:0007669"/>
    <property type="project" value="TreeGrafter"/>
</dbReference>
<accession>A0A6G9IAN1</accession>
<keyword evidence="2" id="KW-0238">DNA-binding</keyword>
<dbReference type="GO" id="GO:0003700">
    <property type="term" value="F:DNA-binding transcription factor activity"/>
    <property type="evidence" value="ECO:0007669"/>
    <property type="project" value="InterPro"/>
</dbReference>
<evidence type="ECO:0000256" key="2">
    <source>
        <dbReference type="ARBA" id="ARBA00023125"/>
    </source>
</evidence>
<keyword evidence="3" id="KW-0804">Transcription</keyword>
<evidence type="ECO:0000313" key="6">
    <source>
        <dbReference type="Proteomes" id="UP000501168"/>
    </source>
</evidence>
<dbReference type="Pfam" id="PF12833">
    <property type="entry name" value="HTH_18"/>
    <property type="match status" value="1"/>
</dbReference>
<dbReference type="GO" id="GO:0005829">
    <property type="term" value="C:cytosol"/>
    <property type="evidence" value="ECO:0007669"/>
    <property type="project" value="TreeGrafter"/>
</dbReference>
<dbReference type="InterPro" id="IPR009057">
    <property type="entry name" value="Homeodomain-like_sf"/>
</dbReference>
<dbReference type="RefSeq" id="WP_166915920.1">
    <property type="nucleotide sequence ID" value="NZ_CP050253.1"/>
</dbReference>
<protein>
    <submittedName>
        <fullName evidence="5">AraC family transcriptional regulator</fullName>
    </submittedName>
</protein>
<name>A0A6G9IAN1_9GAMM</name>
<dbReference type="InterPro" id="IPR054015">
    <property type="entry name" value="ExsA-like_N"/>
</dbReference>
<dbReference type="InterPro" id="IPR018060">
    <property type="entry name" value="HTH_AraC"/>
</dbReference>
<dbReference type="SUPFAM" id="SSF46689">
    <property type="entry name" value="Homeodomain-like"/>
    <property type="match status" value="1"/>
</dbReference>
<feature type="domain" description="HTH araC/xylS-type" evidence="4">
    <location>
        <begin position="183"/>
        <end position="280"/>
    </location>
</feature>
<dbReference type="Pfam" id="PF22200">
    <property type="entry name" value="ExsA_N"/>
    <property type="match status" value="1"/>
</dbReference>
<dbReference type="KEGG" id="orb:IPMB12_05985"/>
<evidence type="ECO:0000313" key="5">
    <source>
        <dbReference type="EMBL" id="QIQ21273.1"/>
    </source>
</evidence>
<dbReference type="Proteomes" id="UP000501168">
    <property type="component" value="Chromosome"/>
</dbReference>
<dbReference type="EMBL" id="CP050253">
    <property type="protein sequence ID" value="QIQ21273.1"/>
    <property type="molecule type" value="Genomic_DNA"/>
</dbReference>
<dbReference type="AlphaFoldDB" id="A0A6G9IAN1"/>
<dbReference type="InterPro" id="IPR011051">
    <property type="entry name" value="RmlC_Cupin_sf"/>
</dbReference>
<reference evidence="5 6" key="1">
    <citation type="submission" date="2020-03" db="EMBL/GenBank/DDBJ databases">
        <title>Complete genome sequence of Orbus sp. IPMB12 (BCRC 80908).</title>
        <authorList>
            <person name="Lo W.-S."/>
            <person name="Chang T.-H."/>
            <person name="Kuo C.-H."/>
        </authorList>
    </citation>
    <scope>NUCLEOTIDE SEQUENCE [LARGE SCALE GENOMIC DNA]</scope>
    <source>
        <strain evidence="5 6">IPMB12</strain>
    </source>
</reference>
<proteinExistence type="predicted"/>
<keyword evidence="6" id="KW-1185">Reference proteome</keyword>
<evidence type="ECO:0000256" key="3">
    <source>
        <dbReference type="ARBA" id="ARBA00023163"/>
    </source>
</evidence>
<organism evidence="5 6">
    <name type="scientific">Zophobihabitans entericus</name>
    <dbReference type="NCBI Taxonomy" id="1635327"/>
    <lineage>
        <taxon>Bacteria</taxon>
        <taxon>Pseudomonadati</taxon>
        <taxon>Pseudomonadota</taxon>
        <taxon>Gammaproteobacteria</taxon>
        <taxon>Orbales</taxon>
        <taxon>Orbaceae</taxon>
        <taxon>Zophobihabitans</taxon>
    </lineage>
</organism>
<dbReference type="Gene3D" id="1.10.10.60">
    <property type="entry name" value="Homeodomain-like"/>
    <property type="match status" value="1"/>
</dbReference>
<keyword evidence="1" id="KW-0805">Transcription regulation</keyword>
<dbReference type="PANTHER" id="PTHR47894:SF4">
    <property type="entry name" value="HTH-TYPE TRANSCRIPTIONAL REGULATOR GADX"/>
    <property type="match status" value="1"/>
</dbReference>
<dbReference type="InParanoid" id="A0A6G9IAN1"/>
<dbReference type="PROSITE" id="PS01124">
    <property type="entry name" value="HTH_ARAC_FAMILY_2"/>
    <property type="match status" value="1"/>
</dbReference>
<dbReference type="SUPFAM" id="SSF51182">
    <property type="entry name" value="RmlC-like cupins"/>
    <property type="match status" value="1"/>
</dbReference>
<evidence type="ECO:0000256" key="1">
    <source>
        <dbReference type="ARBA" id="ARBA00023015"/>
    </source>
</evidence>
<gene>
    <name evidence="5" type="ORF">IPMB12_05985</name>
</gene>
<dbReference type="FunCoup" id="A0A6G9IAN1">
    <property type="interactions" value="39"/>
</dbReference>